<evidence type="ECO:0000259" key="7">
    <source>
        <dbReference type="PROSITE" id="PS50949"/>
    </source>
</evidence>
<dbReference type="PANTHER" id="PTHR46577:SF1">
    <property type="entry name" value="HTH-TYPE TRANSCRIPTIONAL REGULATORY PROTEIN GABR"/>
    <property type="match status" value="1"/>
</dbReference>
<dbReference type="InterPro" id="IPR051446">
    <property type="entry name" value="HTH_trans_reg/aminotransferase"/>
</dbReference>
<evidence type="ECO:0000313" key="8">
    <source>
        <dbReference type="EMBL" id="SCG44029.1"/>
    </source>
</evidence>
<keyword evidence="3" id="KW-0805">Transcription regulation</keyword>
<reference evidence="8 9" key="1">
    <citation type="submission" date="2016-06" db="EMBL/GenBank/DDBJ databases">
        <authorList>
            <person name="Kjaerup R.B."/>
            <person name="Dalgaard T.S."/>
            <person name="Juul-Madsen H.R."/>
        </authorList>
    </citation>
    <scope>NUCLEOTIDE SEQUENCE [LARGE SCALE GENOMIC DNA]</scope>
    <source>
        <strain evidence="8 9">DSM 43904</strain>
    </source>
</reference>
<feature type="region of interest" description="Disordered" evidence="6">
    <location>
        <begin position="1"/>
        <end position="23"/>
    </location>
</feature>
<dbReference type="Pfam" id="PF00392">
    <property type="entry name" value="GntR"/>
    <property type="match status" value="1"/>
</dbReference>
<dbReference type="SUPFAM" id="SSF46785">
    <property type="entry name" value="Winged helix' DNA-binding domain"/>
    <property type="match status" value="1"/>
</dbReference>
<dbReference type="InterPro" id="IPR000524">
    <property type="entry name" value="Tscrpt_reg_HTH_GntR"/>
</dbReference>
<dbReference type="SMART" id="SM00345">
    <property type="entry name" value="HTH_GNTR"/>
    <property type="match status" value="1"/>
</dbReference>
<keyword evidence="2" id="KW-0663">Pyridoxal phosphate</keyword>
<dbReference type="AlphaFoldDB" id="A0A1C5HDB0"/>
<evidence type="ECO:0000256" key="5">
    <source>
        <dbReference type="ARBA" id="ARBA00023163"/>
    </source>
</evidence>
<keyword evidence="4" id="KW-0238">DNA-binding</keyword>
<dbReference type="InterPro" id="IPR036390">
    <property type="entry name" value="WH_DNA-bd_sf"/>
</dbReference>
<gene>
    <name evidence="8" type="ORF">GA0070609_1412</name>
</gene>
<dbReference type="GO" id="GO:0030170">
    <property type="term" value="F:pyridoxal phosphate binding"/>
    <property type="evidence" value="ECO:0007669"/>
    <property type="project" value="InterPro"/>
</dbReference>
<dbReference type="EMBL" id="LT607750">
    <property type="protein sequence ID" value="SCG44029.1"/>
    <property type="molecule type" value="Genomic_DNA"/>
</dbReference>
<evidence type="ECO:0000256" key="2">
    <source>
        <dbReference type="ARBA" id="ARBA00022898"/>
    </source>
</evidence>
<evidence type="ECO:0000313" key="9">
    <source>
        <dbReference type="Proteomes" id="UP000198217"/>
    </source>
</evidence>
<dbReference type="InterPro" id="IPR004839">
    <property type="entry name" value="Aminotransferase_I/II_large"/>
</dbReference>
<name>A0A1C5HDB0_9ACTN</name>
<dbReference type="GO" id="GO:0008483">
    <property type="term" value="F:transaminase activity"/>
    <property type="evidence" value="ECO:0007669"/>
    <property type="project" value="UniProtKB-KW"/>
</dbReference>
<sequence length="471" mass="50574">MPTERTSLGPELPLRVDRTSPEPLRDQLERALREAVRAGRLRAGDRLPSSRMLARDLAVSRGLVTECYAQLHAEGYLAAVPGSATRVAATAHPLGARSTHATHSAPTRIDFRPGVPDLSSFPRDEWARAVRRACRHAPAEALGYPDPYGDPVLRDGLAAHLRRVRGAAADPDHLVVCAGFAQGLQLLLRVLGDEGVRTVAVEDPGDPDHHAIATMLGLTVVPVPVDDHGIDVDALAATDARAVILTPAHQSPTGVVLAPERRHAVVAWAAARDATIIEDDYDAEFRYDREPVGAVQGLAPDRVALLGSVSKSLAPALRLGWALSPPHLAAAVARHKQLADRGSPVIDQLALAELLGSGRYDRHLRHLRRRYAARRSALVQALRQHAPDIELRGLAAGLHAVAHLPAGADEHAIVEAARRRSVGLHAMSRYRMVAPPRAPQLVLGFGNLTPDAISEGISIIADLLHTTPDRR</sequence>
<protein>
    <submittedName>
        <fullName evidence="8">GntR family transcriptional regulator / MocR family aminotransferase</fullName>
    </submittedName>
</protein>
<dbReference type="InterPro" id="IPR015421">
    <property type="entry name" value="PyrdxlP-dep_Trfase_major"/>
</dbReference>
<comment type="similarity">
    <text evidence="1">In the C-terminal section; belongs to the class-I pyridoxal-phosphate-dependent aminotransferase family.</text>
</comment>
<evidence type="ECO:0000256" key="1">
    <source>
        <dbReference type="ARBA" id="ARBA00005384"/>
    </source>
</evidence>
<evidence type="ECO:0000256" key="6">
    <source>
        <dbReference type="SAM" id="MobiDB-lite"/>
    </source>
</evidence>
<dbReference type="CDD" id="cd07377">
    <property type="entry name" value="WHTH_GntR"/>
    <property type="match status" value="1"/>
</dbReference>
<dbReference type="RefSeq" id="WP_088993049.1">
    <property type="nucleotide sequence ID" value="NZ_LT607750.1"/>
</dbReference>
<dbReference type="InterPro" id="IPR015424">
    <property type="entry name" value="PyrdxlP-dep_Trfase"/>
</dbReference>
<dbReference type="SUPFAM" id="SSF53383">
    <property type="entry name" value="PLP-dependent transferases"/>
    <property type="match status" value="1"/>
</dbReference>
<dbReference type="InterPro" id="IPR036388">
    <property type="entry name" value="WH-like_DNA-bd_sf"/>
</dbReference>
<organism evidence="8 9">
    <name type="scientific">Micromonospora echinaurantiaca</name>
    <dbReference type="NCBI Taxonomy" id="47857"/>
    <lineage>
        <taxon>Bacteria</taxon>
        <taxon>Bacillati</taxon>
        <taxon>Actinomycetota</taxon>
        <taxon>Actinomycetes</taxon>
        <taxon>Micromonosporales</taxon>
        <taxon>Micromonosporaceae</taxon>
        <taxon>Micromonospora</taxon>
    </lineage>
</organism>
<accession>A0A1C5HDB0</accession>
<evidence type="ECO:0000256" key="4">
    <source>
        <dbReference type="ARBA" id="ARBA00023125"/>
    </source>
</evidence>
<evidence type="ECO:0000256" key="3">
    <source>
        <dbReference type="ARBA" id="ARBA00023015"/>
    </source>
</evidence>
<dbReference type="PROSITE" id="PS50949">
    <property type="entry name" value="HTH_GNTR"/>
    <property type="match status" value="1"/>
</dbReference>
<dbReference type="GO" id="GO:0003677">
    <property type="term" value="F:DNA binding"/>
    <property type="evidence" value="ECO:0007669"/>
    <property type="project" value="UniProtKB-KW"/>
</dbReference>
<feature type="domain" description="HTH gntR-type" evidence="7">
    <location>
        <begin position="22"/>
        <end position="90"/>
    </location>
</feature>
<feature type="compositionally biased region" description="Basic and acidic residues" evidence="6">
    <location>
        <begin position="14"/>
        <end position="23"/>
    </location>
</feature>
<dbReference type="Proteomes" id="UP000198217">
    <property type="component" value="Chromosome I"/>
</dbReference>
<dbReference type="Gene3D" id="1.10.10.10">
    <property type="entry name" value="Winged helix-like DNA-binding domain superfamily/Winged helix DNA-binding domain"/>
    <property type="match status" value="1"/>
</dbReference>
<keyword evidence="9" id="KW-1185">Reference proteome</keyword>
<keyword evidence="8" id="KW-0808">Transferase</keyword>
<dbReference type="Pfam" id="PF00155">
    <property type="entry name" value="Aminotran_1_2"/>
    <property type="match status" value="1"/>
</dbReference>
<dbReference type="PANTHER" id="PTHR46577">
    <property type="entry name" value="HTH-TYPE TRANSCRIPTIONAL REGULATORY PROTEIN GABR"/>
    <property type="match status" value="1"/>
</dbReference>
<keyword evidence="5" id="KW-0804">Transcription</keyword>
<keyword evidence="8" id="KW-0032">Aminotransferase</keyword>
<dbReference type="CDD" id="cd00609">
    <property type="entry name" value="AAT_like"/>
    <property type="match status" value="1"/>
</dbReference>
<dbReference type="GO" id="GO:0003700">
    <property type="term" value="F:DNA-binding transcription factor activity"/>
    <property type="evidence" value="ECO:0007669"/>
    <property type="project" value="InterPro"/>
</dbReference>
<proteinExistence type="inferred from homology"/>
<dbReference type="Gene3D" id="3.40.640.10">
    <property type="entry name" value="Type I PLP-dependent aspartate aminotransferase-like (Major domain)"/>
    <property type="match status" value="1"/>
</dbReference>